<evidence type="ECO:0000256" key="5">
    <source>
        <dbReference type="ARBA" id="ARBA00022723"/>
    </source>
</evidence>
<dbReference type="PROSITE" id="PS00289">
    <property type="entry name" value="PTX_1"/>
    <property type="match status" value="1"/>
</dbReference>
<dbReference type="Gene3D" id="2.60.40.10">
    <property type="entry name" value="Immunoglobulins"/>
    <property type="match status" value="1"/>
</dbReference>
<dbReference type="GO" id="GO:0006953">
    <property type="term" value="P:acute-phase response"/>
    <property type="evidence" value="ECO:0007669"/>
    <property type="project" value="UniProtKB-KW"/>
</dbReference>
<dbReference type="GO" id="GO:0001849">
    <property type="term" value="F:complement component C1q complex binding"/>
    <property type="evidence" value="ECO:0007669"/>
    <property type="project" value="TreeGrafter"/>
</dbReference>
<dbReference type="CDD" id="cd00152">
    <property type="entry name" value="PTX"/>
    <property type="match status" value="1"/>
</dbReference>
<dbReference type="GO" id="GO:0046872">
    <property type="term" value="F:metal ion binding"/>
    <property type="evidence" value="ECO:0007669"/>
    <property type="project" value="UniProtKB-KW"/>
</dbReference>
<name>A0A8B9P7U4_APTOW</name>
<dbReference type="PRINTS" id="PR00895">
    <property type="entry name" value="PENTAXIN"/>
</dbReference>
<keyword evidence="16" id="KW-1185">Reference proteome</keyword>
<dbReference type="GO" id="GO:0005615">
    <property type="term" value="C:extracellular space"/>
    <property type="evidence" value="ECO:0007669"/>
    <property type="project" value="TreeGrafter"/>
</dbReference>
<keyword evidence="6 12" id="KW-0732">Signal</keyword>
<evidence type="ECO:0000313" key="16">
    <source>
        <dbReference type="Proteomes" id="UP000694424"/>
    </source>
</evidence>
<keyword evidence="5" id="KW-0479">Metal-binding</keyword>
<dbReference type="SUPFAM" id="SSF49899">
    <property type="entry name" value="Concanavalin A-like lectins/glucanases"/>
    <property type="match status" value="1"/>
</dbReference>
<dbReference type="SMART" id="SM00159">
    <property type="entry name" value="PTX"/>
    <property type="match status" value="1"/>
</dbReference>
<evidence type="ECO:0000256" key="7">
    <source>
        <dbReference type="ARBA" id="ARBA00022837"/>
    </source>
</evidence>
<dbReference type="InterPro" id="IPR013320">
    <property type="entry name" value="ConA-like_dom_sf"/>
</dbReference>
<dbReference type="InterPro" id="IPR051005">
    <property type="entry name" value="Pentraxin_domain"/>
</dbReference>
<evidence type="ECO:0000256" key="10">
    <source>
        <dbReference type="ARBA" id="ARBA00040546"/>
    </source>
</evidence>
<keyword evidence="3" id="KW-0011">Acute phase</keyword>
<evidence type="ECO:0000256" key="4">
    <source>
        <dbReference type="ARBA" id="ARBA00022525"/>
    </source>
</evidence>
<dbReference type="InterPro" id="IPR001759">
    <property type="entry name" value="PTX_dom"/>
</dbReference>
<reference evidence="15" key="2">
    <citation type="submission" date="2025-09" db="UniProtKB">
        <authorList>
            <consortium name="Ensembl"/>
        </authorList>
    </citation>
    <scope>IDENTIFICATION</scope>
</reference>
<feature type="domain" description="Pentraxin (PTX)" evidence="14">
    <location>
        <begin position="111"/>
        <end position="307"/>
    </location>
</feature>
<protein>
    <recommendedName>
        <fullName evidence="10">C-reactive protein</fullName>
    </recommendedName>
</protein>
<dbReference type="FunFam" id="2.60.120.200:FF:000070">
    <property type="entry name" value="Serum amyloid P-component"/>
    <property type="match status" value="1"/>
</dbReference>
<feature type="chain" id="PRO_5034488351" description="C-reactive protein" evidence="12">
    <location>
        <begin position="21"/>
        <end position="307"/>
    </location>
</feature>
<evidence type="ECO:0000256" key="3">
    <source>
        <dbReference type="ARBA" id="ARBA00022486"/>
    </source>
</evidence>
<evidence type="ECO:0000256" key="11">
    <source>
        <dbReference type="PROSITE-ProRule" id="PRU01172"/>
    </source>
</evidence>
<comment type="caution">
    <text evidence="11">Lacks conserved residue(s) required for the propagation of feature annotation.</text>
</comment>
<proteinExistence type="inferred from homology"/>
<evidence type="ECO:0000256" key="6">
    <source>
        <dbReference type="ARBA" id="ARBA00022729"/>
    </source>
</evidence>
<dbReference type="Ensembl" id="ENSAOWT00000003179.1">
    <property type="protein sequence ID" value="ENSAOWP00000002767.1"/>
    <property type="gene ID" value="ENSAOWG00000001991.1"/>
</dbReference>
<dbReference type="Pfam" id="PF00354">
    <property type="entry name" value="Pentaxin"/>
    <property type="match status" value="1"/>
</dbReference>
<evidence type="ECO:0000259" key="14">
    <source>
        <dbReference type="PROSITE" id="PS51828"/>
    </source>
</evidence>
<evidence type="ECO:0000256" key="9">
    <source>
        <dbReference type="ARBA" id="ARBA00038102"/>
    </source>
</evidence>
<comment type="subcellular location">
    <subcellularLocation>
        <location evidence="2">Secreted</location>
    </subcellularLocation>
</comment>
<evidence type="ECO:0000259" key="13">
    <source>
        <dbReference type="PROSITE" id="PS50835"/>
    </source>
</evidence>
<keyword evidence="8" id="KW-1015">Disulfide bond</keyword>
<evidence type="ECO:0000256" key="12">
    <source>
        <dbReference type="SAM" id="SignalP"/>
    </source>
</evidence>
<dbReference type="PANTHER" id="PTHR45869:SF7">
    <property type="entry name" value="C-REACTIVE PROTEIN"/>
    <property type="match status" value="1"/>
</dbReference>
<dbReference type="InterPro" id="IPR030476">
    <property type="entry name" value="Pentaxin_CS"/>
</dbReference>
<organism evidence="15 16">
    <name type="scientific">Apteryx owenii</name>
    <name type="common">Little spotted kiwi</name>
    <dbReference type="NCBI Taxonomy" id="8824"/>
    <lineage>
        <taxon>Eukaryota</taxon>
        <taxon>Metazoa</taxon>
        <taxon>Chordata</taxon>
        <taxon>Craniata</taxon>
        <taxon>Vertebrata</taxon>
        <taxon>Euteleostomi</taxon>
        <taxon>Archelosauria</taxon>
        <taxon>Archosauria</taxon>
        <taxon>Dinosauria</taxon>
        <taxon>Saurischia</taxon>
        <taxon>Theropoda</taxon>
        <taxon>Coelurosauria</taxon>
        <taxon>Aves</taxon>
        <taxon>Palaeognathae</taxon>
        <taxon>Apterygiformes</taxon>
        <taxon>Apterygidae</taxon>
        <taxon>Apteryx</taxon>
    </lineage>
</organism>
<feature type="domain" description="Ig-like" evidence="13">
    <location>
        <begin position="17"/>
        <end position="102"/>
    </location>
</feature>
<comment type="cofactor">
    <cofactor evidence="1">
        <name>Ca(2+)</name>
        <dbReference type="ChEBI" id="CHEBI:29108"/>
    </cofactor>
</comment>
<sequence length="307" mass="34585">MGKLWLWLIALMGLFGPSAPQEKVTARIQAHPPAPTKYHQLMLSCEVSGDPSPQQFLWEKQGSKVPLQKGPDNILLLPSFNKTHCGTYICTATGSKGSVVATYDLWINDLFNKVFVFPQETNDSYVLVKATPEQPLQNFTVCLRSYTDLTQPYSLFSYATKAQDNDIVLIKLRPEEYRLYVGGKFVSFRVPKGVPMASEHVCASWESTTGIVGFWFNGKPWPRKGVQKGYTVSHEAVIVLGQEHHSYEGGFDIRQSFVGEISDVYMWDLGLSTREVISAMYNSPVEAPIFGWRNLPYKIEGEVYLKP</sequence>
<dbReference type="Proteomes" id="UP000694424">
    <property type="component" value="Unplaced"/>
</dbReference>
<dbReference type="AlphaFoldDB" id="A0A8B9P7U4"/>
<dbReference type="PANTHER" id="PTHR45869">
    <property type="entry name" value="C-REACTIVE PROTEIN-RELATED"/>
    <property type="match status" value="1"/>
</dbReference>
<dbReference type="PROSITE" id="PS50835">
    <property type="entry name" value="IG_LIKE"/>
    <property type="match status" value="1"/>
</dbReference>
<reference evidence="15" key="1">
    <citation type="submission" date="2025-08" db="UniProtKB">
        <authorList>
            <consortium name="Ensembl"/>
        </authorList>
    </citation>
    <scope>IDENTIFICATION</scope>
</reference>
<dbReference type="CDD" id="cd00096">
    <property type="entry name" value="Ig"/>
    <property type="match status" value="1"/>
</dbReference>
<evidence type="ECO:0000256" key="2">
    <source>
        <dbReference type="ARBA" id="ARBA00004613"/>
    </source>
</evidence>
<feature type="signal peptide" evidence="12">
    <location>
        <begin position="1"/>
        <end position="20"/>
    </location>
</feature>
<dbReference type="Pfam" id="PF13927">
    <property type="entry name" value="Ig_3"/>
    <property type="match status" value="1"/>
</dbReference>
<keyword evidence="7" id="KW-0106">Calcium</keyword>
<accession>A0A8B9P7U4</accession>
<dbReference type="GO" id="GO:0045087">
    <property type="term" value="P:innate immune response"/>
    <property type="evidence" value="ECO:0007669"/>
    <property type="project" value="TreeGrafter"/>
</dbReference>
<evidence type="ECO:0000256" key="1">
    <source>
        <dbReference type="ARBA" id="ARBA00001913"/>
    </source>
</evidence>
<dbReference type="Gene3D" id="2.60.120.200">
    <property type="match status" value="1"/>
</dbReference>
<dbReference type="SUPFAM" id="SSF48726">
    <property type="entry name" value="Immunoglobulin"/>
    <property type="match status" value="1"/>
</dbReference>
<keyword evidence="4" id="KW-0964">Secreted</keyword>
<evidence type="ECO:0000313" key="15">
    <source>
        <dbReference type="Ensembl" id="ENSAOWP00000002767.1"/>
    </source>
</evidence>
<dbReference type="InterPro" id="IPR036179">
    <property type="entry name" value="Ig-like_dom_sf"/>
</dbReference>
<dbReference type="PROSITE" id="PS51828">
    <property type="entry name" value="PTX_2"/>
    <property type="match status" value="1"/>
</dbReference>
<comment type="similarity">
    <text evidence="9">Belongs to the pentraxin family.</text>
</comment>
<evidence type="ECO:0000256" key="8">
    <source>
        <dbReference type="ARBA" id="ARBA00023157"/>
    </source>
</evidence>
<dbReference type="InterPro" id="IPR007110">
    <property type="entry name" value="Ig-like_dom"/>
</dbReference>
<dbReference type="InterPro" id="IPR013783">
    <property type="entry name" value="Ig-like_fold"/>
</dbReference>